<feature type="domain" description="AMP-dependent synthetase/ligase" evidence="1">
    <location>
        <begin position="74"/>
        <end position="144"/>
    </location>
</feature>
<reference evidence="2 3" key="1">
    <citation type="submission" date="2023-12" db="EMBL/GenBank/DDBJ databases">
        <title>the genome sequence of Hyalangium sp. s54d21.</title>
        <authorList>
            <person name="Zhang X."/>
        </authorList>
    </citation>
    <scope>NUCLEOTIDE SEQUENCE [LARGE SCALE GENOMIC DNA]</scope>
    <source>
        <strain evidence="3">s54d21</strain>
    </source>
</reference>
<keyword evidence="3" id="KW-1185">Reference proteome</keyword>
<sequence length="574" mass="63866">MPFDVREILKYLDEGHHPDAGPPRWLRESWEDPEGFFVALRAAHAGRSAVQPKSQPGQHYDLFHDLVLRHFDSDRVALRAYDKLRGWQTLSYRQLHDRASRRSAEWAEQGVKPGAKVCLIYNVGVEQVISLLAALQLGACVSLLPTRGMSFVPHRLEILQPDHIAAEPHQVPLFEGFEKLLLRGRGVATPRFSSHVYEPDEPVGLLFSPLADPPDTPVPLTAAQAWQGALCDGMLTFGLGVGDHLAAPGLHFLQHQPALLFAALLRGATFLHLELEDLERDPTPLYTHPIHTMGVCPELREILLKSRSGSLAKVSLWFRSPEEPLDWKSWRDWVRQCELTEAQHANVLIDAAAGGMVVGSLRRVGDIHVDASPAPGRTWTLKDINMSGQEAPGDVGVFTLLPDEERPPGHVVLSRVRDQHLYAATRDVRREGRVYPAAEVVTALQDMPFSAGASVFPVPTGGLQGHSYVLLVFTGAELPAVTAREAGTRREQIRQHLELQLGAEYLPDRIEFFPLYPRMAKKGLDDAWCRSQYETGALHRKSNHPIFRAITGVRGRLLESEARSGDDARDRMTG</sequence>
<dbReference type="EMBL" id="JAXIVS010000027">
    <property type="protein sequence ID" value="MDY7233063.1"/>
    <property type="molecule type" value="Genomic_DNA"/>
</dbReference>
<dbReference type="Pfam" id="PF00501">
    <property type="entry name" value="AMP-binding"/>
    <property type="match status" value="1"/>
</dbReference>
<comment type="caution">
    <text evidence="2">The sequence shown here is derived from an EMBL/GenBank/DDBJ whole genome shotgun (WGS) entry which is preliminary data.</text>
</comment>
<dbReference type="SUPFAM" id="SSF56801">
    <property type="entry name" value="Acetyl-CoA synthetase-like"/>
    <property type="match status" value="1"/>
</dbReference>
<organism evidence="2 3">
    <name type="scientific">Hyalangium rubrum</name>
    <dbReference type="NCBI Taxonomy" id="3103134"/>
    <lineage>
        <taxon>Bacteria</taxon>
        <taxon>Pseudomonadati</taxon>
        <taxon>Myxococcota</taxon>
        <taxon>Myxococcia</taxon>
        <taxon>Myxococcales</taxon>
        <taxon>Cystobacterineae</taxon>
        <taxon>Archangiaceae</taxon>
        <taxon>Hyalangium</taxon>
    </lineage>
</organism>
<dbReference type="InterPro" id="IPR042099">
    <property type="entry name" value="ANL_N_sf"/>
</dbReference>
<proteinExistence type="predicted"/>
<name>A0ABU5HHW3_9BACT</name>
<dbReference type="RefSeq" id="WP_321551775.1">
    <property type="nucleotide sequence ID" value="NZ_JAXIVS010000027.1"/>
</dbReference>
<evidence type="ECO:0000259" key="1">
    <source>
        <dbReference type="Pfam" id="PF00501"/>
    </source>
</evidence>
<accession>A0ABU5HHW3</accession>
<gene>
    <name evidence="2" type="ORF">SYV04_42140</name>
</gene>
<protein>
    <submittedName>
        <fullName evidence="2">AMP-binding protein</fullName>
    </submittedName>
</protein>
<evidence type="ECO:0000313" key="2">
    <source>
        <dbReference type="EMBL" id="MDY7233063.1"/>
    </source>
</evidence>
<dbReference type="Proteomes" id="UP001291309">
    <property type="component" value="Unassembled WGS sequence"/>
</dbReference>
<dbReference type="InterPro" id="IPR000873">
    <property type="entry name" value="AMP-dep_synth/lig_dom"/>
</dbReference>
<dbReference type="Gene3D" id="3.40.50.12780">
    <property type="entry name" value="N-terminal domain of ligase-like"/>
    <property type="match status" value="1"/>
</dbReference>
<evidence type="ECO:0000313" key="3">
    <source>
        <dbReference type="Proteomes" id="UP001291309"/>
    </source>
</evidence>